<feature type="signal peptide" evidence="10">
    <location>
        <begin position="1"/>
        <end position="20"/>
    </location>
</feature>
<protein>
    <submittedName>
        <fullName evidence="12">Related to ferric-chelate reductase (Fre2)</fullName>
    </submittedName>
</protein>
<keyword evidence="7" id="KW-0325">Glycoprotein</keyword>
<evidence type="ECO:0000313" key="12">
    <source>
        <dbReference type="EMBL" id="SPJ78878.1"/>
    </source>
</evidence>
<feature type="transmembrane region" description="Helical" evidence="9">
    <location>
        <begin position="182"/>
        <end position="203"/>
    </location>
</feature>
<dbReference type="Gene3D" id="3.40.50.80">
    <property type="entry name" value="Nucleotide-binding domain of ferredoxin-NADP reductase (FNR) module"/>
    <property type="match status" value="1"/>
</dbReference>
<dbReference type="SFLD" id="SFLDG01168">
    <property type="entry name" value="Ferric_reductase_subgroup_(FRE"/>
    <property type="match status" value="1"/>
</dbReference>
<keyword evidence="4 9" id="KW-1133">Transmembrane helix</keyword>
<evidence type="ECO:0000256" key="5">
    <source>
        <dbReference type="ARBA" id="ARBA00023065"/>
    </source>
</evidence>
<dbReference type="GO" id="GO:0015677">
    <property type="term" value="P:copper ion import"/>
    <property type="evidence" value="ECO:0007669"/>
    <property type="project" value="TreeGrafter"/>
</dbReference>
<dbReference type="GO" id="GO:0005886">
    <property type="term" value="C:plasma membrane"/>
    <property type="evidence" value="ECO:0007669"/>
    <property type="project" value="TreeGrafter"/>
</dbReference>
<dbReference type="InterPro" id="IPR017927">
    <property type="entry name" value="FAD-bd_FR_type"/>
</dbReference>
<dbReference type="GO" id="GO:0006826">
    <property type="term" value="P:iron ion transport"/>
    <property type="evidence" value="ECO:0007669"/>
    <property type="project" value="TreeGrafter"/>
</dbReference>
<evidence type="ECO:0000313" key="13">
    <source>
        <dbReference type="Proteomes" id="UP001187734"/>
    </source>
</evidence>
<evidence type="ECO:0000256" key="4">
    <source>
        <dbReference type="ARBA" id="ARBA00022989"/>
    </source>
</evidence>
<keyword evidence="10" id="KW-0732">Signal</keyword>
<feature type="transmembrane region" description="Helical" evidence="9">
    <location>
        <begin position="243"/>
        <end position="261"/>
    </location>
</feature>
<feature type="chain" id="PRO_5041919271" evidence="10">
    <location>
        <begin position="21"/>
        <end position="721"/>
    </location>
</feature>
<dbReference type="AlphaFoldDB" id="A0AAE8SIU3"/>
<feature type="transmembrane region" description="Helical" evidence="9">
    <location>
        <begin position="418"/>
        <end position="437"/>
    </location>
</feature>
<comment type="caution">
    <text evidence="12">The sequence shown here is derived from an EMBL/GenBank/DDBJ whole genome shotgun (WGS) entry which is preliminary data.</text>
</comment>
<dbReference type="SUPFAM" id="SSF52343">
    <property type="entry name" value="Ferredoxin reductase-like, C-terminal NADP-linked domain"/>
    <property type="match status" value="1"/>
</dbReference>
<feature type="transmembrane region" description="Helical" evidence="9">
    <location>
        <begin position="362"/>
        <end position="383"/>
    </location>
</feature>
<proteinExistence type="predicted"/>
<feature type="domain" description="FAD-binding FR-type" evidence="11">
    <location>
        <begin position="429"/>
        <end position="578"/>
    </location>
</feature>
<dbReference type="PANTHER" id="PTHR32361">
    <property type="entry name" value="FERRIC/CUPRIC REDUCTASE TRANSMEMBRANE COMPONENT"/>
    <property type="match status" value="1"/>
</dbReference>
<dbReference type="PROSITE" id="PS51384">
    <property type="entry name" value="FAD_FR"/>
    <property type="match status" value="1"/>
</dbReference>
<evidence type="ECO:0000259" key="11">
    <source>
        <dbReference type="PROSITE" id="PS51384"/>
    </source>
</evidence>
<evidence type="ECO:0000256" key="10">
    <source>
        <dbReference type="SAM" id="SignalP"/>
    </source>
</evidence>
<keyword evidence="6 9" id="KW-0472">Membrane</keyword>
<dbReference type="InterPro" id="IPR039261">
    <property type="entry name" value="FNR_nucleotide-bd"/>
</dbReference>
<feature type="transmembrane region" description="Helical" evidence="9">
    <location>
        <begin position="390"/>
        <end position="412"/>
    </location>
</feature>
<evidence type="ECO:0000256" key="3">
    <source>
        <dbReference type="ARBA" id="ARBA00022692"/>
    </source>
</evidence>
<evidence type="ECO:0000256" key="8">
    <source>
        <dbReference type="SAM" id="MobiDB-lite"/>
    </source>
</evidence>
<dbReference type="SFLD" id="SFLDS00052">
    <property type="entry name" value="Ferric_Reductase_Domain"/>
    <property type="match status" value="1"/>
</dbReference>
<dbReference type="Proteomes" id="UP001187734">
    <property type="component" value="Unassembled WGS sequence"/>
</dbReference>
<dbReference type="InterPro" id="IPR013130">
    <property type="entry name" value="Fe3_Rdtase_TM_dom"/>
</dbReference>
<feature type="region of interest" description="Disordered" evidence="8">
    <location>
        <begin position="496"/>
        <end position="523"/>
    </location>
</feature>
<dbReference type="GO" id="GO:0000293">
    <property type="term" value="F:ferric-chelate reductase activity"/>
    <property type="evidence" value="ECO:0007669"/>
    <property type="project" value="TreeGrafter"/>
</dbReference>
<feature type="compositionally biased region" description="Polar residues" evidence="8">
    <location>
        <begin position="498"/>
        <end position="514"/>
    </location>
</feature>
<evidence type="ECO:0000256" key="1">
    <source>
        <dbReference type="ARBA" id="ARBA00004141"/>
    </source>
</evidence>
<dbReference type="InterPro" id="IPR051410">
    <property type="entry name" value="Ferric/Cupric_Reductase"/>
</dbReference>
<sequence length="721" mass="79895">MRSLLSALALVGLCPPSAWAMTTSGRERYGLIGYGISMYDPPCAFACIDTVNGWALQCDDDHGMGEDMGSMHMAAATPECKATNDIFLQTMAWCFYTHCTEVKNSTLEGIWEMEIVGRLKAQPSPKYSYQVALSSVTASPPKSILDSEAVLNKTSFVDEDVWLSNFNADDVFEKMETVTERYGIILMATCVAIPIALSCLRFLPISQSIISRFYATYIDAPMFGSYHAVPVLGLGFIPTRGQGLFIAYIWVINIILSSVGYELRDPMSWYSSVEQQLVAYISNRVGILSFVNLALAVLFSSRNSLLLWVTDWSYSTFLLLHRWIAVICMLQACLHSAIYLQIYLDPAKGEGAYEKEAKEDYWVWGIVATLALVLLMPLSILPLRKKLYEAFLASHVVLALLSMIGCMLHIFYRYEWQWGYQTWIWITFAFWIFDRMLARPMRVLQHGVKRAIITVIDEDYLQITVPGVQAEGHVYLYFPTLTWRVWENHPFSVAAVSTRPNGPPKTQSQNGRENSSLEEKNTANVTDFEQYSSETKVLGLVILVRRHGGLTSLLSASANSTGGIPVLIEGSYGHQSSILTSSISSPDIEYPNVVCVAGGVGISGLLSYLNQSPSALGLGGKKKLLWGVRTEPLVEAVRTIVPRVDFTADGQETWNDFDVSISVGRRIDLKNALTEELGRALGGTTVVVCGPAGMADEVRATVTELGMKGVVVRLVEESFAW</sequence>
<evidence type="ECO:0000256" key="9">
    <source>
        <dbReference type="SAM" id="Phobius"/>
    </source>
</evidence>
<keyword evidence="13" id="KW-1185">Reference proteome</keyword>
<evidence type="ECO:0000256" key="6">
    <source>
        <dbReference type="ARBA" id="ARBA00023136"/>
    </source>
</evidence>
<accession>A0AAE8SIU3</accession>
<dbReference type="PANTHER" id="PTHR32361:SF9">
    <property type="entry name" value="FERRIC REDUCTASE TRANSMEMBRANE COMPONENT 3-RELATED"/>
    <property type="match status" value="1"/>
</dbReference>
<comment type="subcellular location">
    <subcellularLocation>
        <location evidence="1">Membrane</location>
        <topology evidence="1">Multi-pass membrane protein</topology>
    </subcellularLocation>
</comment>
<reference evidence="12" key="1">
    <citation type="submission" date="2018-03" db="EMBL/GenBank/DDBJ databases">
        <authorList>
            <person name="Guldener U."/>
        </authorList>
    </citation>
    <scope>NUCLEOTIDE SEQUENCE</scope>
</reference>
<dbReference type="CDD" id="cd06186">
    <property type="entry name" value="NOX_Duox_like_FAD_NADP"/>
    <property type="match status" value="1"/>
</dbReference>
<feature type="transmembrane region" description="Helical" evidence="9">
    <location>
        <begin position="320"/>
        <end position="342"/>
    </location>
</feature>
<name>A0AAE8SIU3_9HYPO</name>
<gene>
    <name evidence="12" type="ORF">FTOL_07269</name>
</gene>
<evidence type="ECO:0000256" key="2">
    <source>
        <dbReference type="ARBA" id="ARBA00022448"/>
    </source>
</evidence>
<keyword evidence="3 9" id="KW-0812">Transmembrane</keyword>
<dbReference type="Pfam" id="PF01794">
    <property type="entry name" value="Ferric_reduct"/>
    <property type="match status" value="1"/>
</dbReference>
<dbReference type="EMBL" id="ONZP01000245">
    <property type="protein sequence ID" value="SPJ78878.1"/>
    <property type="molecule type" value="Genomic_DNA"/>
</dbReference>
<keyword evidence="2" id="KW-0813">Transport</keyword>
<organism evidence="12 13">
    <name type="scientific">Fusarium torulosum</name>
    <dbReference type="NCBI Taxonomy" id="33205"/>
    <lineage>
        <taxon>Eukaryota</taxon>
        <taxon>Fungi</taxon>
        <taxon>Dikarya</taxon>
        <taxon>Ascomycota</taxon>
        <taxon>Pezizomycotina</taxon>
        <taxon>Sordariomycetes</taxon>
        <taxon>Hypocreomycetidae</taxon>
        <taxon>Hypocreales</taxon>
        <taxon>Nectriaceae</taxon>
        <taxon>Fusarium</taxon>
    </lineage>
</organism>
<evidence type="ECO:0000256" key="7">
    <source>
        <dbReference type="ARBA" id="ARBA00023180"/>
    </source>
</evidence>
<keyword evidence="5" id="KW-0406">Ion transport</keyword>
<feature type="transmembrane region" description="Helical" evidence="9">
    <location>
        <begin position="281"/>
        <end position="299"/>
    </location>
</feature>
<dbReference type="GO" id="GO:0006879">
    <property type="term" value="P:intracellular iron ion homeostasis"/>
    <property type="evidence" value="ECO:0007669"/>
    <property type="project" value="TreeGrafter"/>
</dbReference>